<keyword evidence="1" id="KW-1133">Transmembrane helix</keyword>
<feature type="transmembrane region" description="Helical" evidence="1">
    <location>
        <begin position="362"/>
        <end position="386"/>
    </location>
</feature>
<feature type="transmembrane region" description="Helical" evidence="1">
    <location>
        <begin position="298"/>
        <end position="318"/>
    </location>
</feature>
<evidence type="ECO:0000313" key="2">
    <source>
        <dbReference type="EMBL" id="QHO70068.1"/>
    </source>
</evidence>
<sequence length="893" mass="94861">MLGLERFRRPRPARDPETVLELRIHGIKNTPPSEMLEREVGDIARDRGDDLGGFWRERASAAPDGVRREAYSWGALARSDGGAVAGIGQLIVHVGWFLLLPFGLVNVAYWTRRIPEQSDQQAWSGGPGSGYVRAFGLGVTLLYVMALGTVSIELVGVQCYRASGLCAGLPEQFVALAGIPRATRLAIFAVVPLAGVLVLYLLSARARARYEASVALMSAASTSGLSWPVLATRTFWSRSRVTGGIEKLHVAASAFLLAAMLAWDQLFSAFPQCDSPERLFSPDCLATGPLAANPWTTASLALATLGLGLVILLVVPGTPGRGLLVRRRSALWMLVASLLVLLGTAVATSFAGRELDAVSSPFLGLVSTPGNLIGILLVLAIAALGWRRGVPPAVTATLVGLVIAVPFSRYFLADVFPLGAEEPWLYVATAGVAIGAQLAVVIFPRRARRRPRDGWSGAGPGVVLLLALGIAMALSTVLVVGVAAWLSRPQASGVPSPTLEVPHVWADFALWFLVIVVLFAVGVATVFARHLVGYPGVTTPTVDEITGYERYALASYGERGPARIPVAQPPPPRVLVARRTAGILHRAEPVLGALAGFFGAALALTAAPDLKRIFSGGPGAAVNSIVEQAPDVALAVLAAIAAAAFAAVAANALTTKERPLGLLWDLICFLPRAGHPFGPPCYSERVVPEVNRRIREWMSPGGGTPERSVILSAHSLGAVLATACIFALRGQGDVPMGRVGLITYGVQLRPYFGRFFPELFGAEVMGTRPCAGPSLTAPDPWIAQVREDEQAPAVRPRTDSLVDILRSGGSDPAWVNLWRRTDFLGFPAASYREGNGVDSGASELDLRTYLPTIATHGHYPLTPQYQAALREVRRRLGDGSSPKVARGRPGRER</sequence>
<feature type="transmembrane region" description="Helical" evidence="1">
    <location>
        <begin position="424"/>
        <end position="443"/>
    </location>
</feature>
<feature type="transmembrane region" description="Helical" evidence="1">
    <location>
        <begin position="248"/>
        <end position="270"/>
    </location>
</feature>
<feature type="transmembrane region" description="Helical" evidence="1">
    <location>
        <begin position="632"/>
        <end position="653"/>
    </location>
</feature>
<name>A0A7L5AHM0_9MICO</name>
<feature type="transmembrane region" description="Helical" evidence="1">
    <location>
        <begin position="330"/>
        <end position="350"/>
    </location>
</feature>
<proteinExistence type="predicted"/>
<reference evidence="2 3" key="1">
    <citation type="submission" date="2016-09" db="EMBL/GenBank/DDBJ databases">
        <title>Complete genome sequence of microbes from the polar regions.</title>
        <authorList>
            <person name="Liao L."/>
            <person name="Chen B."/>
        </authorList>
    </citation>
    <scope>NUCLEOTIDE SEQUENCE [LARGE SCALE GENOMIC DNA]</scope>
    <source>
        <strain evidence="2 3">ZS314</strain>
    </source>
</reference>
<protein>
    <recommendedName>
        <fullName evidence="4">Integral membrane protein</fullName>
    </recommendedName>
</protein>
<accession>A0A7L5AHM0</accession>
<feature type="transmembrane region" description="Helical" evidence="1">
    <location>
        <begin position="393"/>
        <end position="412"/>
    </location>
</feature>
<evidence type="ECO:0000313" key="3">
    <source>
        <dbReference type="Proteomes" id="UP000464507"/>
    </source>
</evidence>
<keyword evidence="3" id="KW-1185">Reference proteome</keyword>
<dbReference type="Proteomes" id="UP000464507">
    <property type="component" value="Chromosome"/>
</dbReference>
<keyword evidence="1" id="KW-0472">Membrane</keyword>
<gene>
    <name evidence="2" type="ORF">BHD05_10845</name>
</gene>
<feature type="transmembrane region" description="Helical" evidence="1">
    <location>
        <begin position="463"/>
        <end position="488"/>
    </location>
</feature>
<feature type="transmembrane region" description="Helical" evidence="1">
    <location>
        <begin position="185"/>
        <end position="202"/>
    </location>
</feature>
<dbReference type="AlphaFoldDB" id="A0A7L5AHM0"/>
<feature type="transmembrane region" description="Helical" evidence="1">
    <location>
        <begin position="131"/>
        <end position="155"/>
    </location>
</feature>
<keyword evidence="1" id="KW-0812">Transmembrane</keyword>
<dbReference type="KEGG" id="mant:BHD05_10845"/>
<evidence type="ECO:0000256" key="1">
    <source>
        <dbReference type="SAM" id="Phobius"/>
    </source>
</evidence>
<feature type="transmembrane region" description="Helical" evidence="1">
    <location>
        <begin position="508"/>
        <end position="528"/>
    </location>
</feature>
<evidence type="ECO:0008006" key="4">
    <source>
        <dbReference type="Google" id="ProtNLM"/>
    </source>
</evidence>
<dbReference type="EMBL" id="CP017146">
    <property type="protein sequence ID" value="QHO70068.1"/>
    <property type="molecule type" value="Genomic_DNA"/>
</dbReference>
<feature type="transmembrane region" description="Helical" evidence="1">
    <location>
        <begin position="90"/>
        <end position="111"/>
    </location>
</feature>
<organism evidence="2 3">
    <name type="scientific">Marisediminicola antarctica</name>
    <dbReference type="NCBI Taxonomy" id="674079"/>
    <lineage>
        <taxon>Bacteria</taxon>
        <taxon>Bacillati</taxon>
        <taxon>Actinomycetota</taxon>
        <taxon>Actinomycetes</taxon>
        <taxon>Micrococcales</taxon>
        <taxon>Microbacteriaceae</taxon>
        <taxon>Marisediminicola</taxon>
    </lineage>
</organism>